<dbReference type="Pfam" id="PF00205">
    <property type="entry name" value="TPP_enzyme_M"/>
    <property type="match status" value="1"/>
</dbReference>
<dbReference type="Pfam" id="PF02775">
    <property type="entry name" value="TPP_enzyme_C"/>
    <property type="match status" value="1"/>
</dbReference>
<dbReference type="Gene3D" id="3.40.50.970">
    <property type="match status" value="2"/>
</dbReference>
<proteinExistence type="inferred from homology"/>
<evidence type="ECO:0000259" key="7">
    <source>
        <dbReference type="Pfam" id="PF00205"/>
    </source>
</evidence>
<dbReference type="GO" id="GO:0030976">
    <property type="term" value="F:thiamine pyrophosphate binding"/>
    <property type="evidence" value="ECO:0007669"/>
    <property type="project" value="InterPro"/>
</dbReference>
<reference evidence="10" key="1">
    <citation type="submission" date="2021-01" db="EMBL/GenBank/DDBJ databases">
        <authorList>
            <person name="Corre E."/>
            <person name="Pelletier E."/>
            <person name="Niang G."/>
            <person name="Scheremetjew M."/>
            <person name="Finn R."/>
            <person name="Kale V."/>
            <person name="Holt S."/>
            <person name="Cochrane G."/>
            <person name="Meng A."/>
            <person name="Brown T."/>
            <person name="Cohen L."/>
        </authorList>
    </citation>
    <scope>NUCLEOTIDE SEQUENCE</scope>
    <source>
        <strain evidence="10">SoJaBio B1-5/56/2</strain>
    </source>
</reference>
<dbReference type="GO" id="GO:0009099">
    <property type="term" value="P:L-valine biosynthetic process"/>
    <property type="evidence" value="ECO:0007669"/>
    <property type="project" value="TreeGrafter"/>
</dbReference>
<feature type="domain" description="Thiamine pyrophosphate enzyme TPP-binding" evidence="8">
    <location>
        <begin position="472"/>
        <end position="619"/>
    </location>
</feature>
<name>A0A7S4NKA4_9EUKA</name>
<dbReference type="InterPro" id="IPR029061">
    <property type="entry name" value="THDP-binding"/>
</dbReference>
<accession>A0A7S4NKA4</accession>
<dbReference type="GO" id="GO:0050660">
    <property type="term" value="F:flavin adenine dinucleotide binding"/>
    <property type="evidence" value="ECO:0007669"/>
    <property type="project" value="TreeGrafter"/>
</dbReference>
<gene>
    <name evidence="10" type="ORF">NAES01612_LOCUS6576</name>
</gene>
<dbReference type="InterPro" id="IPR011766">
    <property type="entry name" value="TPP_enzyme_TPP-bd"/>
</dbReference>
<dbReference type="CDD" id="cd02004">
    <property type="entry name" value="TPP_BZL_OCoD_HPCL"/>
    <property type="match status" value="1"/>
</dbReference>
<comment type="cofactor">
    <cofactor evidence="1">
        <name>Mg(2+)</name>
        <dbReference type="ChEBI" id="CHEBI:18420"/>
    </cofactor>
</comment>
<dbReference type="InterPro" id="IPR012000">
    <property type="entry name" value="Thiamin_PyroP_enz_cen_dom"/>
</dbReference>
<dbReference type="GO" id="GO:0009097">
    <property type="term" value="P:isoleucine biosynthetic process"/>
    <property type="evidence" value="ECO:0007669"/>
    <property type="project" value="TreeGrafter"/>
</dbReference>
<dbReference type="InterPro" id="IPR045229">
    <property type="entry name" value="TPP_enz"/>
</dbReference>
<evidence type="ECO:0000256" key="4">
    <source>
        <dbReference type="ARBA" id="ARBA00022723"/>
    </source>
</evidence>
<evidence type="ECO:0000256" key="3">
    <source>
        <dbReference type="ARBA" id="ARBA00007812"/>
    </source>
</evidence>
<dbReference type="GO" id="GO:0005948">
    <property type="term" value="C:acetolactate synthase complex"/>
    <property type="evidence" value="ECO:0007669"/>
    <property type="project" value="TreeGrafter"/>
</dbReference>
<evidence type="ECO:0000256" key="6">
    <source>
        <dbReference type="RuleBase" id="RU362132"/>
    </source>
</evidence>
<dbReference type="EMBL" id="HBKR01009873">
    <property type="protein sequence ID" value="CAE2294319.1"/>
    <property type="molecule type" value="Transcribed_RNA"/>
</dbReference>
<dbReference type="Gene3D" id="3.40.50.1220">
    <property type="entry name" value="TPP-binding domain"/>
    <property type="match status" value="1"/>
</dbReference>
<evidence type="ECO:0000259" key="9">
    <source>
        <dbReference type="Pfam" id="PF02776"/>
    </source>
</evidence>
<dbReference type="CDD" id="cd07035">
    <property type="entry name" value="TPP_PYR_POX_like"/>
    <property type="match status" value="1"/>
</dbReference>
<evidence type="ECO:0000313" key="10">
    <source>
        <dbReference type="EMBL" id="CAE2294319.1"/>
    </source>
</evidence>
<evidence type="ECO:0000256" key="5">
    <source>
        <dbReference type="ARBA" id="ARBA00023052"/>
    </source>
</evidence>
<dbReference type="Pfam" id="PF02776">
    <property type="entry name" value="TPP_enzyme_N"/>
    <property type="match status" value="1"/>
</dbReference>
<evidence type="ECO:0000256" key="2">
    <source>
        <dbReference type="ARBA" id="ARBA00001964"/>
    </source>
</evidence>
<feature type="domain" description="Thiamine pyrophosphate enzyme central" evidence="7">
    <location>
        <begin position="271"/>
        <end position="397"/>
    </location>
</feature>
<evidence type="ECO:0008006" key="11">
    <source>
        <dbReference type="Google" id="ProtNLM"/>
    </source>
</evidence>
<dbReference type="GO" id="GO:0000287">
    <property type="term" value="F:magnesium ion binding"/>
    <property type="evidence" value="ECO:0007669"/>
    <property type="project" value="InterPro"/>
</dbReference>
<organism evidence="10">
    <name type="scientific">Paramoeba aestuarina</name>
    <dbReference type="NCBI Taxonomy" id="180227"/>
    <lineage>
        <taxon>Eukaryota</taxon>
        <taxon>Amoebozoa</taxon>
        <taxon>Discosea</taxon>
        <taxon>Flabellinia</taxon>
        <taxon>Dactylopodida</taxon>
        <taxon>Paramoebidae</taxon>
        <taxon>Paramoeba</taxon>
    </lineage>
</organism>
<keyword evidence="5 6" id="KW-0786">Thiamine pyrophosphate</keyword>
<evidence type="ECO:0000256" key="1">
    <source>
        <dbReference type="ARBA" id="ARBA00001946"/>
    </source>
</evidence>
<sequence length="634" mass="68736">MAGPSPPISLSSPSPSPSMRRLEAIASHLSPSSFPAPCLESTAEEYKWEHGGDLVGEVLKAHGVRFVFTLSGGHIAPILVGCKKRDIRVIDVRHEVNAVFAADAVSRSSDSLGVAVLTAGPGLTNTITAVKNAQMAQSPLLVLGGATATLLKGRGSLQDIDQMALFKSHVKYQATVHCLRDIVPTIEYAIFYARSGVPGPVFVEFPLDILFPENFIRDQFEAQLAPPKDITTRLTNWYVRRHINNVFSTEGIKPSHLPIPVRPLASKGELSTALKFIKKAKKPVFILGSQVVAMPELSPIIAEAVTSLGIPTYLSGMSRGLLGRYSSVQYRHSRGAAVKEADLVLLAGVPFDFRLGYGRGVPSSTPVISVNLDTVELNKNRKPTVGIIAHSGDFLIRLAKEAADAGGVGGERLAVWHEKMKGREDKRENEIERLAEEKCVKGGEGKFLNPMNLLRKLENVMDEEKAVMVADGGDFVATASYIVRPRGPLGWLDPGPFGTLGVGAGFALGVKLCRPDTEVWLIWGDGSSGYSLMEYDTFVRHNIPVISLIGNDACWSQIYRDQITVFKDDVACMLTRNEYHKVSEALGAVGMVITGEDDVEGVLREARREAREGKPVVVNAHIGRTNFRDGSLSV</sequence>
<dbReference type="SUPFAM" id="SSF52467">
    <property type="entry name" value="DHS-like NAD/FAD-binding domain"/>
    <property type="match status" value="1"/>
</dbReference>
<protein>
    <recommendedName>
        <fullName evidence="11">Acetolactate synthase</fullName>
    </recommendedName>
</protein>
<comment type="cofactor">
    <cofactor evidence="2">
        <name>thiamine diphosphate</name>
        <dbReference type="ChEBI" id="CHEBI:58937"/>
    </cofactor>
</comment>
<comment type="similarity">
    <text evidence="3 6">Belongs to the TPP enzyme family.</text>
</comment>
<keyword evidence="4" id="KW-0479">Metal-binding</keyword>
<feature type="domain" description="Thiamine pyrophosphate enzyme N-terminal TPP-binding" evidence="9">
    <location>
        <begin position="51"/>
        <end position="165"/>
    </location>
</feature>
<dbReference type="PANTHER" id="PTHR18968">
    <property type="entry name" value="THIAMINE PYROPHOSPHATE ENZYMES"/>
    <property type="match status" value="1"/>
</dbReference>
<dbReference type="InterPro" id="IPR012001">
    <property type="entry name" value="Thiamin_PyroP_enz_TPP-bd_dom"/>
</dbReference>
<dbReference type="AlphaFoldDB" id="A0A7S4NKA4"/>
<dbReference type="SUPFAM" id="SSF52518">
    <property type="entry name" value="Thiamin diphosphate-binding fold (THDP-binding)"/>
    <property type="match status" value="2"/>
</dbReference>
<dbReference type="InterPro" id="IPR000399">
    <property type="entry name" value="TPP-bd_CS"/>
</dbReference>
<evidence type="ECO:0000259" key="8">
    <source>
        <dbReference type="Pfam" id="PF02775"/>
    </source>
</evidence>
<dbReference type="GO" id="GO:0003984">
    <property type="term" value="F:acetolactate synthase activity"/>
    <property type="evidence" value="ECO:0007669"/>
    <property type="project" value="TreeGrafter"/>
</dbReference>
<dbReference type="InterPro" id="IPR029035">
    <property type="entry name" value="DHS-like_NAD/FAD-binding_dom"/>
</dbReference>
<dbReference type="PANTHER" id="PTHR18968:SF166">
    <property type="entry name" value="2-HYDROXYACYL-COA LYASE 2"/>
    <property type="match status" value="1"/>
</dbReference>
<dbReference type="PROSITE" id="PS00187">
    <property type="entry name" value="TPP_ENZYMES"/>
    <property type="match status" value="1"/>
</dbReference>